<dbReference type="Proteomes" id="UP000288024">
    <property type="component" value="Unassembled WGS sequence"/>
</dbReference>
<dbReference type="PANTHER" id="PTHR21716:SF53">
    <property type="entry name" value="PERMEASE PERM-RELATED"/>
    <property type="match status" value="1"/>
</dbReference>
<evidence type="ECO:0000313" key="9">
    <source>
        <dbReference type="EMBL" id="RVT64992.1"/>
    </source>
</evidence>
<dbReference type="GeneID" id="87616020"/>
<feature type="transmembrane region" description="Helical" evidence="8">
    <location>
        <begin position="70"/>
        <end position="94"/>
    </location>
</feature>
<dbReference type="GO" id="GO:0055085">
    <property type="term" value="P:transmembrane transport"/>
    <property type="evidence" value="ECO:0007669"/>
    <property type="project" value="TreeGrafter"/>
</dbReference>
<evidence type="ECO:0000256" key="4">
    <source>
        <dbReference type="ARBA" id="ARBA00022475"/>
    </source>
</evidence>
<evidence type="ECO:0000256" key="5">
    <source>
        <dbReference type="ARBA" id="ARBA00022692"/>
    </source>
</evidence>
<comment type="subcellular location">
    <subcellularLocation>
        <location evidence="1">Cell membrane</location>
        <topology evidence="1">Multi-pass membrane protein</topology>
    </subcellularLocation>
</comment>
<evidence type="ECO:0000256" key="2">
    <source>
        <dbReference type="ARBA" id="ARBA00009773"/>
    </source>
</evidence>
<protein>
    <submittedName>
        <fullName evidence="9">AI-2E family transporter</fullName>
    </submittedName>
</protein>
<keyword evidence="10" id="KW-1185">Reference proteome</keyword>
<dbReference type="EMBL" id="RZTZ01000002">
    <property type="protein sequence ID" value="RVT64992.1"/>
    <property type="molecule type" value="Genomic_DNA"/>
</dbReference>
<accession>A0A3S2TV15</accession>
<feature type="transmembrane region" description="Helical" evidence="8">
    <location>
        <begin position="273"/>
        <end position="296"/>
    </location>
</feature>
<dbReference type="Pfam" id="PF01594">
    <property type="entry name" value="AI-2E_transport"/>
    <property type="match status" value="1"/>
</dbReference>
<keyword evidence="6 8" id="KW-1133">Transmembrane helix</keyword>
<feature type="transmembrane region" description="Helical" evidence="8">
    <location>
        <begin position="316"/>
        <end position="343"/>
    </location>
</feature>
<comment type="caution">
    <text evidence="9">The sequence shown here is derived from an EMBL/GenBank/DDBJ whole genome shotgun (WGS) entry which is preliminary data.</text>
</comment>
<keyword evidence="7 8" id="KW-0472">Membrane</keyword>
<evidence type="ECO:0000256" key="8">
    <source>
        <dbReference type="SAM" id="Phobius"/>
    </source>
</evidence>
<feature type="transmembrane region" description="Helical" evidence="8">
    <location>
        <begin position="34"/>
        <end position="58"/>
    </location>
</feature>
<dbReference type="InterPro" id="IPR002549">
    <property type="entry name" value="AI-2E-like"/>
</dbReference>
<keyword evidence="3" id="KW-0813">Transport</keyword>
<keyword evidence="5 8" id="KW-0812">Transmembrane</keyword>
<reference evidence="9 10" key="1">
    <citation type="submission" date="2019-01" db="EMBL/GenBank/DDBJ databases">
        <title>Bacillus sp. M5HDSG1-1, whole genome shotgun sequence.</title>
        <authorList>
            <person name="Tuo L."/>
        </authorList>
    </citation>
    <scope>NUCLEOTIDE SEQUENCE [LARGE SCALE GENOMIC DNA]</scope>
    <source>
        <strain evidence="9 10">M5HDSG1-1</strain>
    </source>
</reference>
<dbReference type="RefSeq" id="WP_127737101.1">
    <property type="nucleotide sequence ID" value="NZ_CAJCKN010000009.1"/>
</dbReference>
<dbReference type="GO" id="GO:0005886">
    <property type="term" value="C:plasma membrane"/>
    <property type="evidence" value="ECO:0007669"/>
    <property type="project" value="UniProtKB-SubCell"/>
</dbReference>
<dbReference type="PANTHER" id="PTHR21716">
    <property type="entry name" value="TRANSMEMBRANE PROTEIN"/>
    <property type="match status" value="1"/>
</dbReference>
<feature type="transmembrane region" description="Helical" evidence="8">
    <location>
        <begin position="216"/>
        <end position="241"/>
    </location>
</feature>
<evidence type="ECO:0000313" key="10">
    <source>
        <dbReference type="Proteomes" id="UP000288024"/>
    </source>
</evidence>
<comment type="similarity">
    <text evidence="2">Belongs to the autoinducer-2 exporter (AI-2E) (TC 2.A.86) family.</text>
</comment>
<feature type="transmembrane region" description="Helical" evidence="8">
    <location>
        <begin position="7"/>
        <end position="28"/>
    </location>
</feature>
<feature type="transmembrane region" description="Helical" evidence="8">
    <location>
        <begin position="158"/>
        <end position="181"/>
    </location>
</feature>
<gene>
    <name evidence="9" type="ORF">EM808_05635</name>
</gene>
<evidence type="ECO:0000256" key="7">
    <source>
        <dbReference type="ARBA" id="ARBA00023136"/>
    </source>
</evidence>
<evidence type="ECO:0000256" key="6">
    <source>
        <dbReference type="ARBA" id="ARBA00022989"/>
    </source>
</evidence>
<sequence length="375" mass="41210">MTKKKFHYWLLQVLLIVAIIYVCTKISFLFQPVAVLFTTLFFPIIITGFLYFLLNPIVNFLQKYKVPKTLAIIIIYVVVIGLIILAVGSVIPLISKQITELFSNIPNYADQAIKFFNTLNDTKQYKWLLNQEYVTMGDITEKLNDYAQTIPSSITNSISAIISTMTNITITIVTVPFLLFYSFKDGSKFPSALSKFFPVSYRKEATKILKDTGDTLAAYIQGQVMVALFVGTLALIGYWIIGLDYALVMALIVAVTNIIPYVGPLIGGAPAVIIALFTSPTQALLVILVITIAQQIEGNILSPLILGKRLDTHPATIIVLLLVAGNLAGILGMILAVPTYAVAKTIVLNINRFLKARKAAILNNTPPPPPPIDLS</sequence>
<name>A0A3S2TV15_9BACI</name>
<proteinExistence type="inferred from homology"/>
<evidence type="ECO:0000256" key="3">
    <source>
        <dbReference type="ARBA" id="ARBA00022448"/>
    </source>
</evidence>
<dbReference type="AlphaFoldDB" id="A0A3S2TV15"/>
<keyword evidence="4" id="KW-1003">Cell membrane</keyword>
<organism evidence="9 10">
    <name type="scientific">Niallia taxi</name>
    <dbReference type="NCBI Taxonomy" id="2499688"/>
    <lineage>
        <taxon>Bacteria</taxon>
        <taxon>Bacillati</taxon>
        <taxon>Bacillota</taxon>
        <taxon>Bacilli</taxon>
        <taxon>Bacillales</taxon>
        <taxon>Bacillaceae</taxon>
        <taxon>Niallia</taxon>
    </lineage>
</organism>
<evidence type="ECO:0000256" key="1">
    <source>
        <dbReference type="ARBA" id="ARBA00004651"/>
    </source>
</evidence>